<evidence type="ECO:0000313" key="6">
    <source>
        <dbReference type="Proteomes" id="UP000238288"/>
    </source>
</evidence>
<evidence type="ECO:0000256" key="3">
    <source>
        <dbReference type="RuleBase" id="RU368077"/>
    </source>
</evidence>
<dbReference type="NCBIfam" id="TIGR01428">
    <property type="entry name" value="HAD_type_II"/>
    <property type="match status" value="1"/>
</dbReference>
<keyword evidence="7" id="KW-1185">Reference proteome</keyword>
<evidence type="ECO:0000313" key="7">
    <source>
        <dbReference type="Proteomes" id="UP000615003"/>
    </source>
</evidence>
<proteinExistence type="inferred from homology"/>
<dbReference type="EMBL" id="LT965929">
    <property type="protein sequence ID" value="SOU42508.1"/>
    <property type="molecule type" value="Genomic_DNA"/>
</dbReference>
<dbReference type="RefSeq" id="WP_058550388.1">
    <property type="nucleotide sequence ID" value="NZ_AQGW01000025.1"/>
</dbReference>
<dbReference type="InterPro" id="IPR006328">
    <property type="entry name" value="2-HAD"/>
</dbReference>
<dbReference type="PANTHER" id="PTHR43316:SF3">
    <property type="entry name" value="HALOACID DEHALOGENASE, TYPE II (AFU_ORTHOLOGUE AFUA_2G07750)-RELATED"/>
    <property type="match status" value="1"/>
</dbReference>
<evidence type="ECO:0000256" key="1">
    <source>
        <dbReference type="ARBA" id="ARBA00008106"/>
    </source>
</evidence>
<reference evidence="5 6" key="2">
    <citation type="submission" date="2017-11" db="EMBL/GenBank/DDBJ databases">
        <authorList>
            <person name="Han C.G."/>
        </authorList>
    </citation>
    <scope>NUCLEOTIDE SEQUENCE [LARGE SCALE GENOMIC DNA]</scope>
    <source>
        <strain evidence="6">ATCC 43555</strain>
        <strain evidence="5">ATCC43555</strain>
    </source>
</reference>
<comment type="similarity">
    <text evidence="1 3">Belongs to the HAD-like hydrolase superfamily. S-2-haloalkanoic acid dehalogenase family.</text>
</comment>
<dbReference type="SUPFAM" id="SSF56784">
    <property type="entry name" value="HAD-like"/>
    <property type="match status" value="1"/>
</dbReference>
<dbReference type="AlphaFoldDB" id="A0A2K4XDV8"/>
<dbReference type="SFLD" id="SFLDS00003">
    <property type="entry name" value="Haloacid_Dehalogenase"/>
    <property type="match status" value="1"/>
</dbReference>
<dbReference type="PANTHER" id="PTHR43316">
    <property type="entry name" value="HYDROLASE, HALOACID DELAHOGENASE-RELATED"/>
    <property type="match status" value="1"/>
</dbReference>
<dbReference type="InterPro" id="IPR006439">
    <property type="entry name" value="HAD-SF_hydro_IA"/>
</dbReference>
<name>A0A2K4XDV8_PSEVC</name>
<comment type="function">
    <text evidence="3">Catalyzes the hydrolytic dehalogenation of small (S)-2-haloalkanoic acids to yield the corresponding (R)-2-hydroxyalkanoic acids.</text>
</comment>
<gene>
    <name evidence="5" type="ORF">PCAR9_B0019</name>
    <name evidence="4" type="ORF">PCARR_b0021</name>
</gene>
<dbReference type="GO" id="GO:0018784">
    <property type="term" value="F:(S)-2-haloacid dehalogenase activity"/>
    <property type="evidence" value="ECO:0007669"/>
    <property type="project" value="UniProtKB-UniRule"/>
</dbReference>
<sequence length="225" mass="25367">MATTLAFDVYGTLINTHGVLSLLEDMIGDNAQNFSNTWREKQLEYSFRRGLMQNYIPFSLCTKHALDYACLSHKTQLSDDQKQQLLEQYKILPAFDDVKKGLEQLKAQNYRLFAFSNGAADAVNKLLETAGISELFEGVVSADDMKTFKPNPGVYSHFLRETNSTGANTWLISSNPFDITGAISHGMRGAWIKRSEDSIFDPWEIQPNTVATDLVDLKNKLEEIN</sequence>
<dbReference type="NCBIfam" id="TIGR01493">
    <property type="entry name" value="HAD-SF-IA-v2"/>
    <property type="match status" value="1"/>
</dbReference>
<dbReference type="SFLD" id="SFLDG01129">
    <property type="entry name" value="C1.5:_HAD__Beta-PGM__Phosphata"/>
    <property type="match status" value="1"/>
</dbReference>
<dbReference type="Gene3D" id="1.10.150.240">
    <property type="entry name" value="Putative phosphatase, domain 2"/>
    <property type="match status" value="1"/>
</dbReference>
<dbReference type="InterPro" id="IPR023198">
    <property type="entry name" value="PGP-like_dom2"/>
</dbReference>
<organism evidence="5 6">
    <name type="scientific">Pseudoalteromonas carrageenovora IAM 12662</name>
    <dbReference type="NCBI Taxonomy" id="1314868"/>
    <lineage>
        <taxon>Bacteria</taxon>
        <taxon>Pseudomonadati</taxon>
        <taxon>Pseudomonadota</taxon>
        <taxon>Gammaproteobacteria</taxon>
        <taxon>Alteromonadales</taxon>
        <taxon>Pseudoalteromonadaceae</taxon>
        <taxon>Pseudoalteromonas</taxon>
    </lineage>
</organism>
<accession>A0A2K4XDV8</accession>
<dbReference type="PRINTS" id="PR00413">
    <property type="entry name" value="HADHALOGNASE"/>
</dbReference>
<dbReference type="Pfam" id="PF00702">
    <property type="entry name" value="Hydrolase"/>
    <property type="match status" value="1"/>
</dbReference>
<evidence type="ECO:0000313" key="4">
    <source>
        <dbReference type="EMBL" id="MBE0384106.1"/>
    </source>
</evidence>
<evidence type="ECO:0000256" key="2">
    <source>
        <dbReference type="ARBA" id="ARBA00022801"/>
    </source>
</evidence>
<dbReference type="InterPro" id="IPR051540">
    <property type="entry name" value="S-2-haloacid_dehalogenase"/>
</dbReference>
<dbReference type="InterPro" id="IPR023214">
    <property type="entry name" value="HAD_sf"/>
</dbReference>
<comment type="catalytic activity">
    <reaction evidence="3">
        <text>an (S)-2-haloacid + H2O = a (2R)-2-hydroxycarboxylate + a halide anion + H(+)</text>
        <dbReference type="Rhea" id="RHEA:11192"/>
        <dbReference type="ChEBI" id="CHEBI:15377"/>
        <dbReference type="ChEBI" id="CHEBI:15378"/>
        <dbReference type="ChEBI" id="CHEBI:16042"/>
        <dbReference type="ChEBI" id="CHEBI:58314"/>
        <dbReference type="ChEBI" id="CHEBI:137405"/>
        <dbReference type="EC" id="3.8.1.2"/>
    </reaction>
</comment>
<dbReference type="OrthoDB" id="5865007at2"/>
<dbReference type="GeneID" id="93665215"/>
<reference evidence="4 7" key="1">
    <citation type="submission" date="2015-06" db="EMBL/GenBank/DDBJ databases">
        <title>Genome sequence of Pseudoalteromonas carrageenovora.</title>
        <authorList>
            <person name="Xie B.-B."/>
            <person name="Rong J.-C."/>
            <person name="Qin Q.-L."/>
            <person name="Zhang Y.-Z."/>
        </authorList>
    </citation>
    <scope>NUCLEOTIDE SEQUENCE [LARGE SCALE GENOMIC DNA]</scope>
    <source>
        <strain evidence="4 7">IAM 12662</strain>
    </source>
</reference>
<dbReference type="EC" id="3.8.1.2" evidence="3"/>
<dbReference type="CDD" id="cd02588">
    <property type="entry name" value="HAD_L2-DEX"/>
    <property type="match status" value="1"/>
</dbReference>
<evidence type="ECO:0000313" key="5">
    <source>
        <dbReference type="EMBL" id="SOU42508.1"/>
    </source>
</evidence>
<dbReference type="InterPro" id="IPR036412">
    <property type="entry name" value="HAD-like_sf"/>
</dbReference>
<dbReference type="Proteomes" id="UP000615003">
    <property type="component" value="Unassembled WGS sequence"/>
</dbReference>
<dbReference type="EMBL" id="AQGW01000025">
    <property type="protein sequence ID" value="MBE0384106.1"/>
    <property type="molecule type" value="Genomic_DNA"/>
</dbReference>
<dbReference type="Proteomes" id="UP000238288">
    <property type="component" value="Chromosome PCAR9b"/>
</dbReference>
<protein>
    <recommendedName>
        <fullName evidence="3">(S)-2-haloacid dehalogenase</fullName>
        <ecNumber evidence="3">3.8.1.2</ecNumber>
    </recommendedName>
    <alternativeName>
        <fullName evidence="3">2-haloalkanoic acid dehalogenase</fullName>
    </alternativeName>
    <alternativeName>
        <fullName evidence="3">Halocarboxylic acid halidohydrolase</fullName>
    </alternativeName>
    <alternativeName>
        <fullName evidence="3">L-2-haloacid dehalogenase</fullName>
    </alternativeName>
</protein>
<keyword evidence="2 3" id="KW-0378">Hydrolase</keyword>
<dbReference type="Gene3D" id="3.40.50.1000">
    <property type="entry name" value="HAD superfamily/HAD-like"/>
    <property type="match status" value="1"/>
</dbReference>